<sequence length="256" mass="28924">MAMNFVPLDKEKHKDIKIAARPNLEFAKEAHISAASVREFAMLAASMPIVFIEDPNKRFYSVVMLGIEQKQNLFLHDGQWQGSHVPMNLLRYPFDIKPDGDKLGIYIDENSYQITDDGEPLFVDGEPSTFLRSRQQFLTDLANSEMLTQRFVAKLQEHNLLEEINIRIAYQNGEQRNVTGLYSINEKNLLDLSAEAVVDLHKNGFIGAAYTAMVSLGQLNRLVELSNKTENPIQSMQIVRLSEQQNAEGQAAPENA</sequence>
<dbReference type="RefSeq" id="WP_124025939.1">
    <property type="nucleotide sequence ID" value="NZ_JBHRSN010000005.1"/>
</dbReference>
<dbReference type="Proteomes" id="UP000275281">
    <property type="component" value="Unassembled WGS sequence"/>
</dbReference>
<reference evidence="1 2" key="1">
    <citation type="submission" date="2018-11" db="EMBL/GenBank/DDBJ databases">
        <authorList>
            <person name="Ye M.-Q."/>
            <person name="Du Z.-J."/>
        </authorList>
    </citation>
    <scope>NUCLEOTIDE SEQUENCE [LARGE SCALE GENOMIC DNA]</scope>
    <source>
        <strain evidence="1 2">U0105</strain>
    </source>
</reference>
<dbReference type="AlphaFoldDB" id="A0A3N5Y4T7"/>
<protein>
    <submittedName>
        <fullName evidence="1">SapC protein</fullName>
    </submittedName>
</protein>
<evidence type="ECO:0000313" key="2">
    <source>
        <dbReference type="Proteomes" id="UP000275281"/>
    </source>
</evidence>
<name>A0A3N5Y4T7_9ALTE</name>
<evidence type="ECO:0000313" key="1">
    <source>
        <dbReference type="EMBL" id="RPJ67936.1"/>
    </source>
</evidence>
<dbReference type="EMBL" id="RPOK01000001">
    <property type="protein sequence ID" value="RPJ67936.1"/>
    <property type="molecule type" value="Genomic_DNA"/>
</dbReference>
<organism evidence="1 2">
    <name type="scientific">Alteromonas sediminis</name>
    <dbReference type="NCBI Taxonomy" id="2259342"/>
    <lineage>
        <taxon>Bacteria</taxon>
        <taxon>Pseudomonadati</taxon>
        <taxon>Pseudomonadota</taxon>
        <taxon>Gammaproteobacteria</taxon>
        <taxon>Alteromonadales</taxon>
        <taxon>Alteromonadaceae</taxon>
        <taxon>Alteromonas/Salinimonas group</taxon>
        <taxon>Alteromonas</taxon>
    </lineage>
</organism>
<keyword evidence="2" id="KW-1185">Reference proteome</keyword>
<proteinExistence type="predicted"/>
<comment type="caution">
    <text evidence="1">The sequence shown here is derived from an EMBL/GenBank/DDBJ whole genome shotgun (WGS) entry which is preliminary data.</text>
</comment>
<dbReference type="InterPro" id="IPR010836">
    <property type="entry name" value="SapC"/>
</dbReference>
<gene>
    <name evidence="1" type="ORF">DRW07_00545</name>
</gene>
<accession>A0A3N5Y4T7</accession>
<dbReference type="OrthoDB" id="9806524at2"/>
<dbReference type="Pfam" id="PF07277">
    <property type="entry name" value="SapC"/>
    <property type="match status" value="1"/>
</dbReference>